<evidence type="ECO:0000256" key="2">
    <source>
        <dbReference type="ARBA" id="ARBA00022803"/>
    </source>
</evidence>
<dbReference type="SMART" id="SM00028">
    <property type="entry name" value="TPR"/>
    <property type="match status" value="4"/>
</dbReference>
<proteinExistence type="predicted"/>
<evidence type="ECO:0000256" key="3">
    <source>
        <dbReference type="PROSITE-ProRule" id="PRU00339"/>
    </source>
</evidence>
<name>A0A815M3W0_9BILA</name>
<dbReference type="Pfam" id="PF13424">
    <property type="entry name" value="TPR_12"/>
    <property type="match status" value="1"/>
</dbReference>
<sequence length="776" mass="90461">MNSSKSKSYNSSLQTEFKENKENITIIYFDLKLGKKSMKRINMLRKINDYVLMYTNLDECIAHIETIKKEKIIFVTSGKNVVNIMSRIENIRQIDGVLIFSGKINKYNQFKEKITGIFNNTNEMINAIRKHIKIIQEQLKTFSFYRRHQRYIRNLTNSSPDFLWFHVFKDVLIRLPHDEQAKQEMLNVSRHYYRNNSQELKRINEFERVYESKDAIKWYTKNSFVYRLINKALRTEDVEQMYTYRYFIQDLYSALSLEHQIFKEYAEIVTVYRGLRLTQTEFDELTKDEQQLISMNGYLSTSFTRTVAEMYAGEPKTVSDKLSVLLEIECDVDKLGDSVIFACITSESSFRNENEVLFDTGATFQLAATPKQNDNGVWHLKMTATDEGRSLVRKYIDDHLEFSTGTSAKIMYGVLLNNIGKYESSLSYFNKLLLSPEGEDQALIHVHIASALAMQDDKINEWKHYENAYKILTEAEPRRIEDEARLLIYMGIFCSDKNDNDQALEYLKRALHLFEQVYDNTNGEIARALLCIGRCYEHKGDYDRALEFDTRALKIHEQCANPNHLIQCHVLLAIGNTYQLQCKYNEAITQFQRALELRTRTLPKYHPEIADCLSLIGKTLGDMDNPSESVIYSMRAFYMYSKTLPETELNEKSSVLVDIGVAFSSVGADQLSIEYLYRALKMKKKCLPYNHPDFAAIFDNIALNYTNLNKHLLGLRYSLKACRLRKQIHQSRHPDMAGSLKALASNDVYRCNIDVFRFFRYSEASGSILHNTFDNL</sequence>
<accession>A0A815M3W0</accession>
<dbReference type="OrthoDB" id="10006270at2759"/>
<organism evidence="6 7">
    <name type="scientific">Adineta steineri</name>
    <dbReference type="NCBI Taxonomy" id="433720"/>
    <lineage>
        <taxon>Eukaryota</taxon>
        <taxon>Metazoa</taxon>
        <taxon>Spiralia</taxon>
        <taxon>Gnathifera</taxon>
        <taxon>Rotifera</taxon>
        <taxon>Eurotatoria</taxon>
        <taxon>Bdelloidea</taxon>
        <taxon>Adinetida</taxon>
        <taxon>Adinetidae</taxon>
        <taxon>Adineta</taxon>
    </lineage>
</organism>
<dbReference type="SUPFAM" id="SSF56399">
    <property type="entry name" value="ADP-ribosylation"/>
    <property type="match status" value="1"/>
</dbReference>
<dbReference type="InterPro" id="IPR003540">
    <property type="entry name" value="ADP-ribosyltransferase"/>
</dbReference>
<protein>
    <recommendedName>
        <fullName evidence="4">ADP ribosyltransferase domain-containing protein</fullName>
    </recommendedName>
</protein>
<comment type="caution">
    <text evidence="6">The sequence shown here is derived from an EMBL/GenBank/DDBJ whole genome shotgun (WGS) entry which is preliminary data.</text>
</comment>
<dbReference type="Pfam" id="PF03496">
    <property type="entry name" value="ADPrib_exo_Tox"/>
    <property type="match status" value="1"/>
</dbReference>
<dbReference type="EMBL" id="CAJNOI010000387">
    <property type="protein sequence ID" value="CAF1264393.1"/>
    <property type="molecule type" value="Genomic_DNA"/>
</dbReference>
<dbReference type="Proteomes" id="UP000663832">
    <property type="component" value="Unassembled WGS sequence"/>
</dbReference>
<evidence type="ECO:0000313" key="5">
    <source>
        <dbReference type="EMBL" id="CAF1264393.1"/>
    </source>
</evidence>
<evidence type="ECO:0000313" key="6">
    <source>
        <dbReference type="EMBL" id="CAF1417145.1"/>
    </source>
</evidence>
<evidence type="ECO:0000256" key="1">
    <source>
        <dbReference type="ARBA" id="ARBA00022737"/>
    </source>
</evidence>
<dbReference type="InterPro" id="IPR019734">
    <property type="entry name" value="TPR_rpt"/>
</dbReference>
<reference evidence="6" key="1">
    <citation type="submission" date="2021-02" db="EMBL/GenBank/DDBJ databases">
        <authorList>
            <person name="Nowell W R."/>
        </authorList>
    </citation>
    <scope>NUCLEOTIDE SEQUENCE</scope>
</reference>
<keyword evidence="2 3" id="KW-0802">TPR repeat</keyword>
<dbReference type="GO" id="GO:0005576">
    <property type="term" value="C:extracellular region"/>
    <property type="evidence" value="ECO:0007669"/>
    <property type="project" value="InterPro"/>
</dbReference>
<dbReference type="SUPFAM" id="SSF48452">
    <property type="entry name" value="TPR-like"/>
    <property type="match status" value="3"/>
</dbReference>
<evidence type="ECO:0000313" key="7">
    <source>
        <dbReference type="Proteomes" id="UP000663832"/>
    </source>
</evidence>
<gene>
    <name evidence="5" type="ORF">BJG266_LOCUS30304</name>
    <name evidence="6" type="ORF">QVE165_LOCUS37965</name>
</gene>
<dbReference type="PROSITE" id="PS51996">
    <property type="entry name" value="TR_MART"/>
    <property type="match status" value="1"/>
</dbReference>
<dbReference type="Gene3D" id="1.25.40.10">
    <property type="entry name" value="Tetratricopeptide repeat domain"/>
    <property type="match status" value="3"/>
</dbReference>
<feature type="repeat" description="TPR" evidence="3">
    <location>
        <begin position="526"/>
        <end position="559"/>
    </location>
</feature>
<keyword evidence="1" id="KW-0677">Repeat</keyword>
<feature type="domain" description="ADP ribosyltransferase" evidence="4">
    <location>
        <begin position="211"/>
        <end position="385"/>
    </location>
</feature>
<dbReference type="PANTHER" id="PTHR45641">
    <property type="entry name" value="TETRATRICOPEPTIDE REPEAT PROTEIN (AFU_ORTHOLOGUE AFUA_6G03870)"/>
    <property type="match status" value="1"/>
</dbReference>
<dbReference type="PROSITE" id="PS50005">
    <property type="entry name" value="TPR"/>
    <property type="match status" value="2"/>
</dbReference>
<keyword evidence="7" id="KW-1185">Reference proteome</keyword>
<dbReference type="EMBL" id="CAJNOM010000401">
    <property type="protein sequence ID" value="CAF1417145.1"/>
    <property type="molecule type" value="Genomic_DNA"/>
</dbReference>
<dbReference type="AlphaFoldDB" id="A0A815M3W0"/>
<feature type="repeat" description="TPR" evidence="3">
    <location>
        <begin position="568"/>
        <end position="601"/>
    </location>
</feature>
<dbReference type="InterPro" id="IPR011990">
    <property type="entry name" value="TPR-like_helical_dom_sf"/>
</dbReference>
<dbReference type="Proteomes" id="UP000663877">
    <property type="component" value="Unassembled WGS sequence"/>
</dbReference>
<dbReference type="Gene3D" id="3.90.176.10">
    <property type="entry name" value="Toxin ADP-ribosyltransferase, Chain A, domain 1"/>
    <property type="match status" value="1"/>
</dbReference>
<dbReference type="PANTHER" id="PTHR45641:SF19">
    <property type="entry name" value="NEPHROCYSTIN-3"/>
    <property type="match status" value="1"/>
</dbReference>
<evidence type="ECO:0000259" key="4">
    <source>
        <dbReference type="Pfam" id="PF03496"/>
    </source>
</evidence>